<dbReference type="Proteomes" id="UP000008837">
    <property type="component" value="Unassembled WGS sequence"/>
</dbReference>
<evidence type="ECO:0000313" key="4">
    <source>
        <dbReference type="Proteomes" id="UP000008837"/>
    </source>
</evidence>
<evidence type="ECO:0000313" key="3">
    <source>
        <dbReference type="EMBL" id="EDP44114.1"/>
    </source>
</evidence>
<feature type="coiled-coil region" evidence="1">
    <location>
        <begin position="130"/>
        <end position="167"/>
    </location>
</feature>
<dbReference type="OrthoDB" id="2562743at2759"/>
<accession>A8PXS0</accession>
<dbReference type="RefSeq" id="XP_001731328.1">
    <property type="nucleotide sequence ID" value="XM_001731276.1"/>
</dbReference>
<evidence type="ECO:0000256" key="1">
    <source>
        <dbReference type="SAM" id="Coils"/>
    </source>
</evidence>
<comment type="caution">
    <text evidence="3">The sequence shown here is derived from an EMBL/GenBank/DDBJ whole genome shotgun (WGS) entry which is preliminary data.</text>
</comment>
<reference evidence="3 4" key="1">
    <citation type="journal article" date="2007" name="Proc. Natl. Acad. Sci. U.S.A.">
        <title>Dandruff-associated Malassezia genomes reveal convergent and divergent virulence traits shared with plant and human fungal pathogens.</title>
        <authorList>
            <person name="Xu J."/>
            <person name="Saunders C.W."/>
            <person name="Hu P."/>
            <person name="Grant R.A."/>
            <person name="Boekhout T."/>
            <person name="Kuramae E.E."/>
            <person name="Kronstad J.W."/>
            <person name="Deangelis Y.M."/>
            <person name="Reeder N.L."/>
            <person name="Johnstone K.R."/>
            <person name="Leland M."/>
            <person name="Fieno A.M."/>
            <person name="Begley W.M."/>
            <person name="Sun Y."/>
            <person name="Lacey M.P."/>
            <person name="Chaudhary T."/>
            <person name="Keough T."/>
            <person name="Chu L."/>
            <person name="Sears R."/>
            <person name="Yuan B."/>
            <person name="Dawson T.L.Jr."/>
        </authorList>
    </citation>
    <scope>NUCLEOTIDE SEQUENCE [LARGE SCALE GENOMIC DNA]</scope>
    <source>
        <strain evidence="4">ATCC MYA-4612 / CBS 7966</strain>
    </source>
</reference>
<evidence type="ECO:0000256" key="2">
    <source>
        <dbReference type="SAM" id="MobiDB-lite"/>
    </source>
</evidence>
<dbReference type="OMA" id="MISTHFQ"/>
<dbReference type="AlphaFoldDB" id="A8PXS0"/>
<dbReference type="VEuPathDB" id="FungiDB:MGL_1511"/>
<proteinExistence type="predicted"/>
<dbReference type="EMBL" id="AAYY01000004">
    <property type="protein sequence ID" value="EDP44114.1"/>
    <property type="molecule type" value="Genomic_DNA"/>
</dbReference>
<protein>
    <submittedName>
        <fullName evidence="3">Uncharacterized protein</fullName>
    </submittedName>
</protein>
<name>A8PXS0_MALGO</name>
<gene>
    <name evidence="3" type="ORF">MGL_1511</name>
</gene>
<organism evidence="3 4">
    <name type="scientific">Malassezia globosa (strain ATCC MYA-4612 / CBS 7966)</name>
    <name type="common">Dandruff-associated fungus</name>
    <dbReference type="NCBI Taxonomy" id="425265"/>
    <lineage>
        <taxon>Eukaryota</taxon>
        <taxon>Fungi</taxon>
        <taxon>Dikarya</taxon>
        <taxon>Basidiomycota</taxon>
        <taxon>Ustilaginomycotina</taxon>
        <taxon>Malasseziomycetes</taxon>
        <taxon>Malasseziales</taxon>
        <taxon>Malasseziaceae</taxon>
        <taxon>Malassezia</taxon>
    </lineage>
</organism>
<feature type="region of interest" description="Disordered" evidence="2">
    <location>
        <begin position="422"/>
        <end position="441"/>
    </location>
</feature>
<dbReference type="KEGG" id="mgl:MGL_1511"/>
<dbReference type="GeneID" id="5855635"/>
<sequence length="505" mass="56577">MAELPELTDLSDNASVASSMTMRASSAPIQDAHEYTKLFHRLEALGNVSTRQDRVREKMWKVRGVVESRKNTLARHEKTAETSRAAYERMQRSILTRFAPKSSARGMRARSTATAMTNAQQRMSDLAPLLDRAQAEQAQLEQELESLARQSVEIRIMEERLDDLGRRLCPRGCCGTELDALFFEVDVLLLLTKLVPSEIMREKRAREALLSAEKSGRACLKIMRDVLQMSINLGMANDNRDRLFPGQPSTLTKRSMPLFLRAKVCLGEFYTRVSRARMRQPLVLRAPVMDLADLTRLPGKKNNPFTRDDMQKSIETSYTQCQHVCNYAQSEARFCLMRERALKSFLTELDESIRAAMWRIRKARAYILELDPSAAQLALAHLMDELPKTNDSVKAIAPPRTLDAEDDDGNEIKDADDVDTAAELGSDSDGEVKSQVSKGSVSDTRTMSSVSLASTMTAVSVMSATPELYGATIARLHAKTTATDHELRTDQDDEDLPWHSLALGF</sequence>
<keyword evidence="4" id="KW-1185">Reference proteome</keyword>
<keyword evidence="1" id="KW-0175">Coiled coil</keyword>
<dbReference type="InParanoid" id="A8PXS0"/>